<organism evidence="3 4">
    <name type="scientific">Hymenobacter jeongseonensis</name>
    <dbReference type="NCBI Taxonomy" id="2791027"/>
    <lineage>
        <taxon>Bacteria</taxon>
        <taxon>Pseudomonadati</taxon>
        <taxon>Bacteroidota</taxon>
        <taxon>Cytophagia</taxon>
        <taxon>Cytophagales</taxon>
        <taxon>Hymenobacteraceae</taxon>
        <taxon>Hymenobacter</taxon>
    </lineage>
</organism>
<accession>A0ABS0ILR4</accession>
<feature type="signal peptide" evidence="1">
    <location>
        <begin position="1"/>
        <end position="25"/>
    </location>
</feature>
<dbReference type="EMBL" id="JADQDQ010000007">
    <property type="protein sequence ID" value="MBF9238715.1"/>
    <property type="molecule type" value="Genomic_DNA"/>
</dbReference>
<name>A0ABS0ILR4_9BACT</name>
<evidence type="ECO:0000313" key="4">
    <source>
        <dbReference type="Proteomes" id="UP000597617"/>
    </source>
</evidence>
<protein>
    <submittedName>
        <fullName evidence="3">T9SS type A sorting domain-containing protein</fullName>
    </submittedName>
</protein>
<comment type="caution">
    <text evidence="3">The sequence shown here is derived from an EMBL/GenBank/DDBJ whole genome shotgun (WGS) entry which is preliminary data.</text>
</comment>
<dbReference type="Pfam" id="PF18962">
    <property type="entry name" value="Por_Secre_tail"/>
    <property type="match status" value="1"/>
</dbReference>
<dbReference type="RefSeq" id="WP_196283095.1">
    <property type="nucleotide sequence ID" value="NZ_JADQDQ010000007.1"/>
</dbReference>
<evidence type="ECO:0000259" key="2">
    <source>
        <dbReference type="Pfam" id="PF18962"/>
    </source>
</evidence>
<evidence type="ECO:0000256" key="1">
    <source>
        <dbReference type="SAM" id="SignalP"/>
    </source>
</evidence>
<feature type="domain" description="Secretion system C-terminal sorting" evidence="2">
    <location>
        <begin position="529"/>
        <end position="606"/>
    </location>
</feature>
<proteinExistence type="predicted"/>
<reference evidence="3 4" key="1">
    <citation type="submission" date="2020-11" db="EMBL/GenBank/DDBJ databases">
        <authorList>
            <person name="Kim M.K."/>
        </authorList>
    </citation>
    <scope>NUCLEOTIDE SEQUENCE [LARGE SCALE GENOMIC DNA]</scope>
    <source>
        <strain evidence="3 4">BT683</strain>
    </source>
</reference>
<keyword evidence="1" id="KW-0732">Signal</keyword>
<evidence type="ECO:0000313" key="3">
    <source>
        <dbReference type="EMBL" id="MBF9238715.1"/>
    </source>
</evidence>
<gene>
    <name evidence="3" type="ORF">I2I05_15020</name>
</gene>
<dbReference type="Proteomes" id="UP000597617">
    <property type="component" value="Unassembled WGS sequence"/>
</dbReference>
<keyword evidence="4" id="KW-1185">Reference proteome</keyword>
<feature type="chain" id="PRO_5045715955" evidence="1">
    <location>
        <begin position="26"/>
        <end position="607"/>
    </location>
</feature>
<dbReference type="InterPro" id="IPR026444">
    <property type="entry name" value="Secre_tail"/>
</dbReference>
<sequence>MKTTVLLSYGWLLALLFLAAPKAKAQVPAWQMLASTHQINTTNGNPYVQTTTLDANGNVLVTGRFTDTITLGTITLTSAGGADGFVAKWNPVTESWLWAYRMGGSLYDEVSAVTVSGANVYIGGSFASQTASFGALSLTNISTDCIQYEPSDIFVTKLVDAGNSASFAWVQQAQGIFDERISGLAVSGNQIYLMGGMSSTGGYYGPGGNTCSSFNRVTFGANTLVNIGPGQLGFVAKLVDAGHSAGFAWASTVGGVYRTEMNALVVNGTSVYVAGNFRGDDLYFGAPVRGRHILQNTSGGSTGNIDGFLLKLVDAGSSIGLVWAQQVGGAYTDESVTQLAVNASDIYMIGTFHGTAEWGRIRLTTPNIFGDGFLAKLTDEGSSSTFAWVRQGGGNNGQRLYTDLAISGDNVYVAGTLTSATSDFDGTTLTNPAFGTPNPNALFVAKTQGAGTATFSWAKGVSGLGYSTVIGLAVNGNRVFLTGEASKTVTFGSLAFAGPANGSVGFVASFVDQTITAAVPSAVLQRIALFPNPAHGRATVQFPALAGASTATLTVLDALGRSVRTQTATPSITGLRHELDLTGLPAGIYAVQVEAGGITTTQRLVVE</sequence>
<dbReference type="NCBIfam" id="TIGR04183">
    <property type="entry name" value="Por_Secre_tail"/>
    <property type="match status" value="1"/>
</dbReference>